<dbReference type="Pfam" id="PF07730">
    <property type="entry name" value="HisKA_3"/>
    <property type="match status" value="1"/>
</dbReference>
<dbReference type="Gene3D" id="1.20.5.1930">
    <property type="match status" value="1"/>
</dbReference>
<dbReference type="InterPro" id="IPR036890">
    <property type="entry name" value="HATPase_C_sf"/>
</dbReference>
<dbReference type="GO" id="GO:0005524">
    <property type="term" value="F:ATP binding"/>
    <property type="evidence" value="ECO:0007669"/>
    <property type="project" value="UniProtKB-KW"/>
</dbReference>
<dbReference type="GO" id="GO:0046983">
    <property type="term" value="F:protein dimerization activity"/>
    <property type="evidence" value="ECO:0007669"/>
    <property type="project" value="InterPro"/>
</dbReference>
<dbReference type="SUPFAM" id="SSF55874">
    <property type="entry name" value="ATPase domain of HSP90 chaperone/DNA topoisomerase II/histidine kinase"/>
    <property type="match status" value="1"/>
</dbReference>
<evidence type="ECO:0000313" key="13">
    <source>
        <dbReference type="EMBL" id="NYI06753.1"/>
    </source>
</evidence>
<evidence type="ECO:0000256" key="8">
    <source>
        <dbReference type="ARBA" id="ARBA00023012"/>
    </source>
</evidence>
<dbReference type="CDD" id="cd16917">
    <property type="entry name" value="HATPase_UhpB-NarQ-NarX-like"/>
    <property type="match status" value="1"/>
</dbReference>
<keyword evidence="8" id="KW-0902">Two-component regulatory system</keyword>
<dbReference type="InterPro" id="IPR050482">
    <property type="entry name" value="Sensor_HK_TwoCompSys"/>
</dbReference>
<dbReference type="Gene3D" id="3.30.565.10">
    <property type="entry name" value="Histidine kinase-like ATPase, C-terminal domain"/>
    <property type="match status" value="1"/>
</dbReference>
<evidence type="ECO:0000256" key="2">
    <source>
        <dbReference type="ARBA" id="ARBA00012438"/>
    </source>
</evidence>
<dbReference type="InterPro" id="IPR003594">
    <property type="entry name" value="HATPase_dom"/>
</dbReference>
<keyword evidence="4" id="KW-0808">Transferase</keyword>
<dbReference type="InterPro" id="IPR011712">
    <property type="entry name" value="Sig_transdc_His_kin_sub3_dim/P"/>
</dbReference>
<dbReference type="RefSeq" id="WP_179815284.1">
    <property type="nucleotide sequence ID" value="NZ_JACBZD010000001.1"/>
</dbReference>
<organism evidence="13 14">
    <name type="scientific">Allostreptomyces psammosilenae</name>
    <dbReference type="NCBI Taxonomy" id="1892865"/>
    <lineage>
        <taxon>Bacteria</taxon>
        <taxon>Bacillati</taxon>
        <taxon>Actinomycetota</taxon>
        <taxon>Actinomycetes</taxon>
        <taxon>Kitasatosporales</taxon>
        <taxon>Streptomycetaceae</taxon>
        <taxon>Allostreptomyces</taxon>
    </lineage>
</organism>
<dbReference type="EC" id="2.7.13.3" evidence="2"/>
<evidence type="ECO:0000256" key="1">
    <source>
        <dbReference type="ARBA" id="ARBA00000085"/>
    </source>
</evidence>
<gene>
    <name evidence="13" type="ORF">FHU37_003696</name>
</gene>
<dbReference type="EMBL" id="JACBZD010000001">
    <property type="protein sequence ID" value="NYI06753.1"/>
    <property type="molecule type" value="Genomic_DNA"/>
</dbReference>
<dbReference type="AlphaFoldDB" id="A0A852ZWH7"/>
<feature type="transmembrane region" description="Helical" evidence="10">
    <location>
        <begin position="87"/>
        <end position="113"/>
    </location>
</feature>
<feature type="domain" description="Histidine kinase/HSP90-like ATPase" evidence="11">
    <location>
        <begin position="342"/>
        <end position="433"/>
    </location>
</feature>
<keyword evidence="6 13" id="KW-0418">Kinase</keyword>
<keyword evidence="14" id="KW-1185">Reference proteome</keyword>
<dbReference type="PANTHER" id="PTHR24421">
    <property type="entry name" value="NITRATE/NITRITE SENSOR PROTEIN NARX-RELATED"/>
    <property type="match status" value="1"/>
</dbReference>
<feature type="compositionally biased region" description="Low complexity" evidence="9">
    <location>
        <begin position="300"/>
        <end position="321"/>
    </location>
</feature>
<protein>
    <recommendedName>
        <fullName evidence="2">histidine kinase</fullName>
        <ecNumber evidence="2">2.7.13.3</ecNumber>
    </recommendedName>
</protein>
<feature type="transmembrane region" description="Helical" evidence="10">
    <location>
        <begin position="148"/>
        <end position="165"/>
    </location>
</feature>
<evidence type="ECO:0000256" key="7">
    <source>
        <dbReference type="ARBA" id="ARBA00022840"/>
    </source>
</evidence>
<feature type="region of interest" description="Disordered" evidence="9">
    <location>
        <begin position="446"/>
        <end position="467"/>
    </location>
</feature>
<dbReference type="GO" id="GO:0016020">
    <property type="term" value="C:membrane"/>
    <property type="evidence" value="ECO:0007669"/>
    <property type="project" value="InterPro"/>
</dbReference>
<evidence type="ECO:0000256" key="9">
    <source>
        <dbReference type="SAM" id="MobiDB-lite"/>
    </source>
</evidence>
<name>A0A852ZWH7_9ACTN</name>
<dbReference type="PANTHER" id="PTHR24421:SF10">
    <property type="entry name" value="NITRATE_NITRITE SENSOR PROTEIN NARQ"/>
    <property type="match status" value="1"/>
</dbReference>
<keyword evidence="10" id="KW-1133">Transmembrane helix</keyword>
<keyword evidence="10" id="KW-0472">Membrane</keyword>
<evidence type="ECO:0000256" key="5">
    <source>
        <dbReference type="ARBA" id="ARBA00022741"/>
    </source>
</evidence>
<dbReference type="GO" id="GO:0000155">
    <property type="term" value="F:phosphorelay sensor kinase activity"/>
    <property type="evidence" value="ECO:0007669"/>
    <property type="project" value="InterPro"/>
</dbReference>
<feature type="domain" description="Signal transduction histidine kinase subgroup 3 dimerisation and phosphoacceptor" evidence="12">
    <location>
        <begin position="201"/>
        <end position="265"/>
    </location>
</feature>
<evidence type="ECO:0000259" key="12">
    <source>
        <dbReference type="Pfam" id="PF07730"/>
    </source>
</evidence>
<evidence type="ECO:0000256" key="3">
    <source>
        <dbReference type="ARBA" id="ARBA00022553"/>
    </source>
</evidence>
<dbReference type="Proteomes" id="UP000567795">
    <property type="component" value="Unassembled WGS sequence"/>
</dbReference>
<feature type="transmembrane region" description="Helical" evidence="10">
    <location>
        <begin position="33"/>
        <end position="52"/>
    </location>
</feature>
<keyword evidence="5" id="KW-0547">Nucleotide-binding</keyword>
<evidence type="ECO:0000259" key="11">
    <source>
        <dbReference type="Pfam" id="PF02518"/>
    </source>
</evidence>
<reference evidence="13 14" key="1">
    <citation type="submission" date="2020-07" db="EMBL/GenBank/DDBJ databases">
        <title>Sequencing the genomes of 1000 actinobacteria strains.</title>
        <authorList>
            <person name="Klenk H.-P."/>
        </authorList>
    </citation>
    <scope>NUCLEOTIDE SEQUENCE [LARGE SCALE GENOMIC DNA]</scope>
    <source>
        <strain evidence="13 14">DSM 42178</strain>
    </source>
</reference>
<feature type="region of interest" description="Disordered" evidence="9">
    <location>
        <begin position="294"/>
        <end position="336"/>
    </location>
</feature>
<keyword evidence="10" id="KW-0812">Transmembrane</keyword>
<feature type="transmembrane region" description="Helical" evidence="10">
    <location>
        <begin position="125"/>
        <end position="142"/>
    </location>
</feature>
<sequence>MRTRTAAAGPRALLARHWSRLRVPAGRVDGRTVAGHAALCAVVAAPLFLRVVETDATDAFVSSAPGRVVGGLVTVAVVALGRTHPLVSLLAAGAAAAADWRFALLMVASGYLAGRRTPDGRQGTVALAVLAAAALLSCLVTGAEVYRYLVMATGLLLLGVFPWLIGRYRRQQVQLVWAGWERAEQLEREQRIVSEQARLRERARIAQDMHDSLGHDLSLVALRAGALEVAPDLDERHRRAAAELRSGVADAAERLRDIIGVLRDDADPSPSPTGPVGEGIEELVERARRSGVAVRLRVEPGSTASDATTTDAAAKDAAGPDAAGGGPGAEPGYARDLPPAVRRAAYRVVQESLTNATKHAPGAEVTVRLTRTPGELLVTVANTAPAPGAPAPELARGHRGLAGLRERVRLVGGTLRAGPADGGFRVEARIPLGPAGTAGAVAAEADAPDGAGDGPEPWARRSESAAQLEQGRRRLRRGLVTAILVPGGLLLALGAAMAGLYAYDSYNSRLTPAAFEALAVGQPQREVEEVLPAWEAPERRDGRQPPIPEGARCRYYRSDAGFLPAPFDVYRLCFRQGALVAKDVIPPP</sequence>
<keyword evidence="7" id="KW-0067">ATP-binding</keyword>
<feature type="transmembrane region" description="Helical" evidence="10">
    <location>
        <begin position="479"/>
        <end position="503"/>
    </location>
</feature>
<feature type="transmembrane region" description="Helical" evidence="10">
    <location>
        <begin position="64"/>
        <end position="81"/>
    </location>
</feature>
<comment type="caution">
    <text evidence="13">The sequence shown here is derived from an EMBL/GenBank/DDBJ whole genome shotgun (WGS) entry which is preliminary data.</text>
</comment>
<accession>A0A852ZWH7</accession>
<feature type="compositionally biased region" description="Low complexity" evidence="9">
    <location>
        <begin position="446"/>
        <end position="457"/>
    </location>
</feature>
<keyword evidence="3" id="KW-0597">Phosphoprotein</keyword>
<evidence type="ECO:0000313" key="14">
    <source>
        <dbReference type="Proteomes" id="UP000567795"/>
    </source>
</evidence>
<evidence type="ECO:0000256" key="4">
    <source>
        <dbReference type="ARBA" id="ARBA00022679"/>
    </source>
</evidence>
<proteinExistence type="predicted"/>
<evidence type="ECO:0000256" key="6">
    <source>
        <dbReference type="ARBA" id="ARBA00022777"/>
    </source>
</evidence>
<dbReference type="Pfam" id="PF02518">
    <property type="entry name" value="HATPase_c"/>
    <property type="match status" value="1"/>
</dbReference>
<evidence type="ECO:0000256" key="10">
    <source>
        <dbReference type="SAM" id="Phobius"/>
    </source>
</evidence>
<comment type="catalytic activity">
    <reaction evidence="1">
        <text>ATP + protein L-histidine = ADP + protein N-phospho-L-histidine.</text>
        <dbReference type="EC" id="2.7.13.3"/>
    </reaction>
</comment>